<dbReference type="AlphaFoldDB" id="A0A6C0H682"/>
<dbReference type="EMBL" id="MN739879">
    <property type="protein sequence ID" value="QHT75513.1"/>
    <property type="molecule type" value="Genomic_DNA"/>
</dbReference>
<evidence type="ECO:0000313" key="1">
    <source>
        <dbReference type="EMBL" id="QHT75513.1"/>
    </source>
</evidence>
<name>A0A6C0H682_9ZZZZ</name>
<reference evidence="1" key="1">
    <citation type="journal article" date="2020" name="Nature">
        <title>Giant virus diversity and host interactions through global metagenomics.</title>
        <authorList>
            <person name="Schulz F."/>
            <person name="Roux S."/>
            <person name="Paez-Espino D."/>
            <person name="Jungbluth S."/>
            <person name="Walsh D.A."/>
            <person name="Denef V.J."/>
            <person name="McMahon K.D."/>
            <person name="Konstantinidis K.T."/>
            <person name="Eloe-Fadrosh E.A."/>
            <person name="Kyrpides N.C."/>
            <person name="Woyke T."/>
        </authorList>
    </citation>
    <scope>NUCLEOTIDE SEQUENCE</scope>
    <source>
        <strain evidence="1">GVMAG-M-3300023179-71</strain>
    </source>
</reference>
<organism evidence="1">
    <name type="scientific">viral metagenome</name>
    <dbReference type="NCBI Taxonomy" id="1070528"/>
    <lineage>
        <taxon>unclassified sequences</taxon>
        <taxon>metagenomes</taxon>
        <taxon>organismal metagenomes</taxon>
    </lineage>
</organism>
<protein>
    <recommendedName>
        <fullName evidence="2">Tetratricopeptide repeat protein</fullName>
    </recommendedName>
</protein>
<proteinExistence type="predicted"/>
<accession>A0A6C0H682</accession>
<sequence>MEEEFNLIKETRLIEKIKSENSINSKHELAKYYGLFETHYEKGIKILEDTINEIDLNRNWYDYFCGRYNYYQTERKVNYICIMETLGLIYYEYGLKEKAIECWINTERKFKNDCSYILKRTDNICYSISRYFIITIKKYIANYYLINNEIDKMKEFLLNDILNDNYYYASLLLGKYYIESKTDINYGILLLNNKEFIDIYEYLGIYYYGLEKYAISFVYLDKVVSCSVYSAYNWKASLYLGKFYINVKNDYENAYKYYIKAMNSLILLRYHNNEMYLLKIKYIYPEQKQNIEENIELINRLVSQLLSIDRLEKLKKNE</sequence>
<evidence type="ECO:0008006" key="2">
    <source>
        <dbReference type="Google" id="ProtNLM"/>
    </source>
</evidence>